<keyword evidence="7" id="KW-0472">Membrane</keyword>
<keyword evidence="8" id="KW-1185">Reference proteome</keyword>
<keyword evidence="2" id="KW-0677">Repeat</keyword>
<dbReference type="OrthoDB" id="7464126at2759"/>
<evidence type="ECO:0000256" key="1">
    <source>
        <dbReference type="ARBA" id="ARBA00022448"/>
    </source>
</evidence>
<evidence type="ECO:0000256" key="5">
    <source>
        <dbReference type="ARBA" id="ARBA00023180"/>
    </source>
</evidence>
<evidence type="ECO:0000256" key="6">
    <source>
        <dbReference type="ARBA" id="ARBA00023303"/>
    </source>
</evidence>
<keyword evidence="7" id="KW-0812">Transmembrane</keyword>
<proteinExistence type="predicted"/>
<dbReference type="Proteomes" id="UP000504635">
    <property type="component" value="Unplaced"/>
</dbReference>
<evidence type="ECO:0000313" key="8">
    <source>
        <dbReference type="Proteomes" id="UP000504635"/>
    </source>
</evidence>
<keyword evidence="3" id="KW-0040">ANK repeat</keyword>
<dbReference type="InterPro" id="IPR052076">
    <property type="entry name" value="TRP_cation_channel"/>
</dbReference>
<evidence type="ECO:0000256" key="7">
    <source>
        <dbReference type="SAM" id="Phobius"/>
    </source>
</evidence>
<dbReference type="InParanoid" id="A0A6J2YI36"/>
<keyword evidence="6" id="KW-0407">Ion channel</keyword>
<sequence>MMIGELNLEILVDDDPEDPPLVLEISAQVTFVLFLLFVTIILMNLLVGIAVNDIEGLQKTAGLSKLVRQTKLVSYIELALFDGYLTRYLMNILHWSLVSNKSSKVAINVKPLNPSENRLPKDILEAAY</sequence>
<evidence type="ECO:0000256" key="2">
    <source>
        <dbReference type="ARBA" id="ARBA00022737"/>
    </source>
</evidence>
<accession>A0A6J2YI36</accession>
<keyword evidence="5" id="KW-0325">Glycoprotein</keyword>
<dbReference type="KEGG" id="soy:115887481"/>
<evidence type="ECO:0000313" key="9">
    <source>
        <dbReference type="RefSeq" id="XP_030762789.1"/>
    </source>
</evidence>
<dbReference type="AlphaFoldDB" id="A0A6J2YI36"/>
<feature type="transmembrane region" description="Helical" evidence="7">
    <location>
        <begin position="25"/>
        <end position="51"/>
    </location>
</feature>
<protein>
    <submittedName>
        <fullName evidence="9">Transient receptor potential channel pyrexia-like</fullName>
    </submittedName>
</protein>
<keyword evidence="4" id="KW-0406">Ion transport</keyword>
<name>A0A6J2YI36_SITOR</name>
<dbReference type="RefSeq" id="XP_030762789.1">
    <property type="nucleotide sequence ID" value="XM_030906929.1"/>
</dbReference>
<keyword evidence="7" id="KW-1133">Transmembrane helix</keyword>
<evidence type="ECO:0000256" key="3">
    <source>
        <dbReference type="ARBA" id="ARBA00023043"/>
    </source>
</evidence>
<keyword evidence="1" id="KW-0813">Transport</keyword>
<gene>
    <name evidence="9" type="primary">LOC115887481</name>
</gene>
<dbReference type="GO" id="GO:0034220">
    <property type="term" value="P:monoatomic ion transmembrane transport"/>
    <property type="evidence" value="ECO:0007669"/>
    <property type="project" value="UniProtKB-KW"/>
</dbReference>
<evidence type="ECO:0000256" key="4">
    <source>
        <dbReference type="ARBA" id="ARBA00023065"/>
    </source>
</evidence>
<dbReference type="PANTHER" id="PTHR47143:SF1">
    <property type="entry name" value="ION_TRANS DOMAIN-CONTAINING PROTEIN"/>
    <property type="match status" value="1"/>
</dbReference>
<organism evidence="8 9">
    <name type="scientific">Sitophilus oryzae</name>
    <name type="common">Rice weevil</name>
    <name type="synonym">Curculio oryzae</name>
    <dbReference type="NCBI Taxonomy" id="7048"/>
    <lineage>
        <taxon>Eukaryota</taxon>
        <taxon>Metazoa</taxon>
        <taxon>Ecdysozoa</taxon>
        <taxon>Arthropoda</taxon>
        <taxon>Hexapoda</taxon>
        <taxon>Insecta</taxon>
        <taxon>Pterygota</taxon>
        <taxon>Neoptera</taxon>
        <taxon>Endopterygota</taxon>
        <taxon>Coleoptera</taxon>
        <taxon>Polyphaga</taxon>
        <taxon>Cucujiformia</taxon>
        <taxon>Curculionidae</taxon>
        <taxon>Dryophthorinae</taxon>
        <taxon>Sitophilus</taxon>
    </lineage>
</organism>
<dbReference type="GeneID" id="115887481"/>
<reference evidence="9" key="1">
    <citation type="submission" date="2025-08" db="UniProtKB">
        <authorList>
            <consortium name="RefSeq"/>
        </authorList>
    </citation>
    <scope>IDENTIFICATION</scope>
    <source>
        <tissue evidence="9">Gonads</tissue>
    </source>
</reference>
<dbReference type="GO" id="GO:0022857">
    <property type="term" value="F:transmembrane transporter activity"/>
    <property type="evidence" value="ECO:0007669"/>
    <property type="project" value="TreeGrafter"/>
</dbReference>
<dbReference type="PANTHER" id="PTHR47143">
    <property type="entry name" value="TRANSIENT RECEPTOR POTENTIAL CATION CHANNEL PROTEIN PAINLESS"/>
    <property type="match status" value="1"/>
</dbReference>
<dbReference type="GO" id="GO:1902495">
    <property type="term" value="C:transmembrane transporter complex"/>
    <property type="evidence" value="ECO:0007669"/>
    <property type="project" value="TreeGrafter"/>
</dbReference>